<evidence type="ECO:0000256" key="1">
    <source>
        <dbReference type="SAM" id="SignalP"/>
    </source>
</evidence>
<keyword evidence="3" id="KW-1185">Reference proteome</keyword>
<dbReference type="EMBL" id="BABT02000102">
    <property type="protein sequence ID" value="GAA96527.1"/>
    <property type="molecule type" value="Genomic_DNA"/>
</dbReference>
<feature type="signal peptide" evidence="1">
    <location>
        <begin position="1"/>
        <end position="17"/>
    </location>
</feature>
<feature type="chain" id="PRO_5009955702" evidence="1">
    <location>
        <begin position="18"/>
        <end position="276"/>
    </location>
</feature>
<evidence type="ECO:0000313" key="2">
    <source>
        <dbReference type="EMBL" id="GAA96527.1"/>
    </source>
</evidence>
<gene>
    <name evidence="2" type="primary">Mo03195</name>
    <name evidence="2" type="ORF">E5Q_03195</name>
</gene>
<dbReference type="RefSeq" id="XP_014567429.1">
    <property type="nucleotide sequence ID" value="XM_014711943.1"/>
</dbReference>
<accession>G7E117</accession>
<dbReference type="AlphaFoldDB" id="G7E117"/>
<name>G7E117_MIXOS</name>
<reference evidence="2 3" key="2">
    <citation type="journal article" date="2012" name="Open Biol.">
        <title>Characteristics of nucleosomes and linker DNA regions on the genome of the basidiomycete Mixia osmundae revealed by mono- and dinucleosome mapping.</title>
        <authorList>
            <person name="Nishida H."/>
            <person name="Kondo S."/>
            <person name="Matsumoto T."/>
            <person name="Suzuki Y."/>
            <person name="Yoshikawa H."/>
            <person name="Taylor T.D."/>
            <person name="Sugiyama J."/>
        </authorList>
    </citation>
    <scope>NUCLEOTIDE SEQUENCE [LARGE SCALE GENOMIC DNA]</scope>
    <source>
        <strain evidence="3">CBS 9802 / IAM 14324 / JCM 22182 / KY 12970</strain>
    </source>
</reference>
<dbReference type="InParanoid" id="G7E117"/>
<reference evidence="2 3" key="1">
    <citation type="journal article" date="2011" name="J. Gen. Appl. Microbiol.">
        <title>Draft genome sequencing of the enigmatic basidiomycete Mixia osmundae.</title>
        <authorList>
            <person name="Nishida H."/>
            <person name="Nagatsuka Y."/>
            <person name="Sugiyama J."/>
        </authorList>
    </citation>
    <scope>NUCLEOTIDE SEQUENCE [LARGE SCALE GENOMIC DNA]</scope>
    <source>
        <strain evidence="3">CBS 9802 / IAM 14324 / JCM 22182 / KY 12970</strain>
    </source>
</reference>
<sequence length="276" mass="30074">MLLALVLGLLFCQGIAALDRPAGVPAGKHCVLSSTLLNGRQDSFPFTLHYDVQKGQYDQLVIGAKPFFCLCDVVRTESGFVYNTAKFAVVQGDTSIHFDFQYTLESLTYHLEPSKINGIGLKTWTLTCGARKMKISFAAALLGIASFVHASAHELNGAILPVGDHTCELKTKTFHDTAPTVTFKLVAAYNAKAKAYQYTQIQYNGKMYKCVTTPKTEWDPVLYTSNCPVLAGKTYIPITLGYTADELVYSLGMTSIEGQGLKSSSLVCDGVSILLR</sequence>
<dbReference type="Proteomes" id="UP000009131">
    <property type="component" value="Unassembled WGS sequence"/>
</dbReference>
<evidence type="ECO:0000313" key="3">
    <source>
        <dbReference type="Proteomes" id="UP000009131"/>
    </source>
</evidence>
<comment type="caution">
    <text evidence="2">The sequence shown here is derived from an EMBL/GenBank/DDBJ whole genome shotgun (WGS) entry which is preliminary data.</text>
</comment>
<dbReference type="HOGENOM" id="CLU_1008614_0_0_1"/>
<organism evidence="2 3">
    <name type="scientific">Mixia osmundae (strain CBS 9802 / IAM 14324 / JCM 22182 / KY 12970)</name>
    <dbReference type="NCBI Taxonomy" id="764103"/>
    <lineage>
        <taxon>Eukaryota</taxon>
        <taxon>Fungi</taxon>
        <taxon>Dikarya</taxon>
        <taxon>Basidiomycota</taxon>
        <taxon>Pucciniomycotina</taxon>
        <taxon>Mixiomycetes</taxon>
        <taxon>Mixiales</taxon>
        <taxon>Mixiaceae</taxon>
        <taxon>Mixia</taxon>
    </lineage>
</organism>
<keyword evidence="1" id="KW-0732">Signal</keyword>
<protein>
    <submittedName>
        <fullName evidence="2">Uncharacterized protein</fullName>
    </submittedName>
</protein>
<proteinExistence type="predicted"/>